<dbReference type="Proteomes" id="UP000076722">
    <property type="component" value="Unassembled WGS sequence"/>
</dbReference>
<dbReference type="AlphaFoldDB" id="A0A164RX15"/>
<reference evidence="1 2" key="1">
    <citation type="journal article" date="2016" name="Mol. Biol. Evol.">
        <title>Comparative Genomics of Early-Diverging Mushroom-Forming Fungi Provides Insights into the Origins of Lignocellulose Decay Capabilities.</title>
        <authorList>
            <person name="Nagy L.G."/>
            <person name="Riley R."/>
            <person name="Tritt A."/>
            <person name="Adam C."/>
            <person name="Daum C."/>
            <person name="Floudas D."/>
            <person name="Sun H."/>
            <person name="Yadav J.S."/>
            <person name="Pangilinan J."/>
            <person name="Larsson K.H."/>
            <person name="Matsuura K."/>
            <person name="Barry K."/>
            <person name="Labutti K."/>
            <person name="Kuo R."/>
            <person name="Ohm R.A."/>
            <person name="Bhattacharya S.S."/>
            <person name="Shirouzu T."/>
            <person name="Yoshinaga Y."/>
            <person name="Martin F.M."/>
            <person name="Grigoriev I.V."/>
            <person name="Hibbett D.S."/>
        </authorList>
    </citation>
    <scope>NUCLEOTIDE SEQUENCE [LARGE SCALE GENOMIC DNA]</scope>
    <source>
        <strain evidence="1 2">HHB9708</strain>
    </source>
</reference>
<sequence length="232" mass="27632">MDKLAYFEPLDVELKEGYEVLWNNLGGRQWPIAKLLIKLIIAAFHTPLIAPFIPHTYPHFLSFLHTLVRRVLSWCTHSPHPGPPPTSFIDIHSNEDYVLWSARSRHLLSFWDERFDRAESIFVSQLVLYHVPRLTPYWREKLERADEGDIEARDYSIPVRAFCKWHRMVYPGSNHPTHRQAIRLMKSFSHRDLQKIYNMAKSSKDGAYHPKYRQIWREWLDRKGPDITIVFE</sequence>
<protein>
    <submittedName>
        <fullName evidence="1">Uncharacterized protein</fullName>
    </submittedName>
</protein>
<organism evidence="1 2">
    <name type="scientific">Sistotremastrum niveocremeum HHB9708</name>
    <dbReference type="NCBI Taxonomy" id="1314777"/>
    <lineage>
        <taxon>Eukaryota</taxon>
        <taxon>Fungi</taxon>
        <taxon>Dikarya</taxon>
        <taxon>Basidiomycota</taxon>
        <taxon>Agaricomycotina</taxon>
        <taxon>Agaricomycetes</taxon>
        <taxon>Sistotremastrales</taxon>
        <taxon>Sistotremastraceae</taxon>
        <taxon>Sertulicium</taxon>
        <taxon>Sertulicium niveocremeum</taxon>
    </lineage>
</organism>
<dbReference type="EMBL" id="KV419418">
    <property type="protein sequence ID" value="KZS90964.1"/>
    <property type="molecule type" value="Genomic_DNA"/>
</dbReference>
<proteinExistence type="predicted"/>
<keyword evidence="2" id="KW-1185">Reference proteome</keyword>
<evidence type="ECO:0000313" key="1">
    <source>
        <dbReference type="EMBL" id="KZS90964.1"/>
    </source>
</evidence>
<name>A0A164RX15_9AGAM</name>
<evidence type="ECO:0000313" key="2">
    <source>
        <dbReference type="Proteomes" id="UP000076722"/>
    </source>
</evidence>
<accession>A0A164RX15</accession>
<gene>
    <name evidence="1" type="ORF">SISNIDRAFT_487974</name>
</gene>
<dbReference type="OrthoDB" id="3243439at2759"/>